<dbReference type="AlphaFoldDB" id="A0A9J6RD54"/>
<feature type="domain" description="G5" evidence="3">
    <location>
        <begin position="206"/>
        <end position="286"/>
    </location>
</feature>
<sequence>MNFVSKLLPTVKRKIVLSVVSVLALFVLVGFVAYEVTKEEVYVTNDGETETVITHANTVEDLLEELDIVVGDHDELSHDLEEPIVAEMHVEYVQAQRLTLIVDQEEEVYYTTQESVAEFLDEVEVEVSEHDELSVELSTPIEDDLAIELNQAVKVIVDDAGEKEEVWTTEKTIANLLEEQSIELNDLDRLEPAKDEELTDDLTVTITRVEQVTDVIEETIDFSTVRRNDSSLEKGTEEVIASGSNGKLEKKYQVTLENGEEVDRELVSEEVKEESEQRVIAVGTKVIQNTAATTVSRGDSSTKKTMYVEATAYNWDCGSCSGTGRTATGYNVKANPDGVIAVDPDVIPLGTRVYVEGYGYAVARDTGGAIRGKKIDLHMRTVEEARQFGRQQVKIEILD</sequence>
<dbReference type="InterPro" id="IPR007137">
    <property type="entry name" value="DUF348"/>
</dbReference>
<dbReference type="CDD" id="cd22786">
    <property type="entry name" value="DPBB_YuiC-like"/>
    <property type="match status" value="1"/>
</dbReference>
<keyword evidence="5" id="KW-1185">Reference proteome</keyword>
<dbReference type="PANTHER" id="PTHR39160">
    <property type="entry name" value="CELL WALL-BINDING PROTEIN YOCH"/>
    <property type="match status" value="1"/>
</dbReference>
<dbReference type="GO" id="GO:0019867">
    <property type="term" value="C:outer membrane"/>
    <property type="evidence" value="ECO:0007669"/>
    <property type="project" value="InterPro"/>
</dbReference>
<dbReference type="Pfam" id="PF07501">
    <property type="entry name" value="G5"/>
    <property type="match status" value="1"/>
</dbReference>
<comment type="caution">
    <text evidence="4">The sequence shown here is derived from an EMBL/GenBank/DDBJ whole genome shotgun (WGS) entry which is preliminary data.</text>
</comment>
<proteinExistence type="predicted"/>
<evidence type="ECO:0000256" key="1">
    <source>
        <dbReference type="ARBA" id="ARBA00022729"/>
    </source>
</evidence>
<dbReference type="Pfam" id="PF03990">
    <property type="entry name" value="DUF348"/>
    <property type="match status" value="3"/>
</dbReference>
<reference evidence="4" key="1">
    <citation type="submission" date="2022-11" db="EMBL/GenBank/DDBJ databases">
        <title>WGS of Natronobacillus azotifigens 24KS-1, an anaerobic diazotrophic haloalkaliphile from soda-rich habitats.</title>
        <authorList>
            <person name="Sorokin D.Y."/>
            <person name="Merkel A.Y."/>
        </authorList>
    </citation>
    <scope>NUCLEOTIDE SEQUENCE</scope>
    <source>
        <strain evidence="4">24KS-1</strain>
    </source>
</reference>
<organism evidence="4 5">
    <name type="scientific">Natronobacillus azotifigens</name>
    <dbReference type="NCBI Taxonomy" id="472978"/>
    <lineage>
        <taxon>Bacteria</taxon>
        <taxon>Bacillati</taxon>
        <taxon>Bacillota</taxon>
        <taxon>Bacilli</taxon>
        <taxon>Bacillales</taxon>
        <taxon>Bacillaceae</taxon>
        <taxon>Natronobacillus</taxon>
    </lineage>
</organism>
<dbReference type="EMBL" id="JAPRAT010000019">
    <property type="protein sequence ID" value="MCZ0703616.1"/>
    <property type="molecule type" value="Genomic_DNA"/>
</dbReference>
<dbReference type="GO" id="GO:0009254">
    <property type="term" value="P:peptidoglycan turnover"/>
    <property type="evidence" value="ECO:0007669"/>
    <property type="project" value="InterPro"/>
</dbReference>
<dbReference type="GO" id="GO:0004553">
    <property type="term" value="F:hydrolase activity, hydrolyzing O-glycosyl compounds"/>
    <property type="evidence" value="ECO:0007669"/>
    <property type="project" value="InterPro"/>
</dbReference>
<dbReference type="PANTHER" id="PTHR39160:SF4">
    <property type="entry name" value="RESUSCITATION-PROMOTING FACTOR RPFB"/>
    <property type="match status" value="1"/>
</dbReference>
<keyword evidence="1" id="KW-0732">Signal</keyword>
<dbReference type="RefSeq" id="WP_268780379.1">
    <property type="nucleotide sequence ID" value="NZ_JAPRAT010000019.1"/>
</dbReference>
<evidence type="ECO:0000256" key="2">
    <source>
        <dbReference type="SAM" id="Phobius"/>
    </source>
</evidence>
<dbReference type="Pfam" id="PF06725">
    <property type="entry name" value="3D"/>
    <property type="match status" value="1"/>
</dbReference>
<dbReference type="InterPro" id="IPR051933">
    <property type="entry name" value="Resuscitation_pf_RpfB"/>
</dbReference>
<dbReference type="InterPro" id="IPR036908">
    <property type="entry name" value="RlpA-like_sf"/>
</dbReference>
<feature type="transmembrane region" description="Helical" evidence="2">
    <location>
        <begin position="15"/>
        <end position="34"/>
    </location>
</feature>
<keyword evidence="2" id="KW-0812">Transmembrane</keyword>
<name>A0A9J6RD54_9BACI</name>
<gene>
    <name evidence="4" type="ORF">OWO01_10335</name>
</gene>
<dbReference type="SUPFAM" id="SSF50685">
    <property type="entry name" value="Barwin-like endoglucanases"/>
    <property type="match status" value="1"/>
</dbReference>
<evidence type="ECO:0000259" key="3">
    <source>
        <dbReference type="PROSITE" id="PS51109"/>
    </source>
</evidence>
<dbReference type="Gene3D" id="2.20.230.10">
    <property type="entry name" value="Resuscitation-promoting factor rpfb"/>
    <property type="match status" value="1"/>
</dbReference>
<keyword evidence="2" id="KW-0472">Membrane</keyword>
<dbReference type="InterPro" id="IPR011098">
    <property type="entry name" value="G5_dom"/>
</dbReference>
<dbReference type="Gene3D" id="2.40.40.10">
    <property type="entry name" value="RlpA-like domain"/>
    <property type="match status" value="1"/>
</dbReference>
<protein>
    <submittedName>
        <fullName evidence="4">Ubiquitin-like domain-containing protein</fullName>
    </submittedName>
</protein>
<keyword evidence="2" id="KW-1133">Transmembrane helix</keyword>
<dbReference type="InterPro" id="IPR010611">
    <property type="entry name" value="3D_dom"/>
</dbReference>
<dbReference type="SMART" id="SM01208">
    <property type="entry name" value="G5"/>
    <property type="match status" value="1"/>
</dbReference>
<dbReference type="PROSITE" id="PS51109">
    <property type="entry name" value="G5"/>
    <property type="match status" value="1"/>
</dbReference>
<evidence type="ECO:0000313" key="5">
    <source>
        <dbReference type="Proteomes" id="UP001084197"/>
    </source>
</evidence>
<accession>A0A9J6RD54</accession>
<dbReference type="Proteomes" id="UP001084197">
    <property type="component" value="Unassembled WGS sequence"/>
</dbReference>
<evidence type="ECO:0000313" key="4">
    <source>
        <dbReference type="EMBL" id="MCZ0703616.1"/>
    </source>
</evidence>